<keyword evidence="3" id="KW-0812">Transmembrane</keyword>
<organism evidence="5 6">
    <name type="scientific">Rhodoferax lithotrophicus</name>
    <dbReference type="NCBI Taxonomy" id="2798804"/>
    <lineage>
        <taxon>Bacteria</taxon>
        <taxon>Pseudomonadati</taxon>
        <taxon>Pseudomonadota</taxon>
        <taxon>Betaproteobacteria</taxon>
        <taxon>Burkholderiales</taxon>
        <taxon>Comamonadaceae</taxon>
        <taxon>Rhodoferax</taxon>
    </lineage>
</organism>
<protein>
    <recommendedName>
        <fullName evidence="4">PDZ domain-containing protein</fullName>
    </recommendedName>
</protein>
<dbReference type="InterPro" id="IPR036034">
    <property type="entry name" value="PDZ_sf"/>
</dbReference>
<dbReference type="InterPro" id="IPR051201">
    <property type="entry name" value="Chloro_Bact_Ser_Proteases"/>
</dbReference>
<keyword evidence="1" id="KW-0645">Protease</keyword>
<dbReference type="SUPFAM" id="SSF50494">
    <property type="entry name" value="Trypsin-like serine proteases"/>
    <property type="match status" value="1"/>
</dbReference>
<dbReference type="PROSITE" id="PS50106">
    <property type="entry name" value="PDZ"/>
    <property type="match status" value="1"/>
</dbReference>
<evidence type="ECO:0000256" key="2">
    <source>
        <dbReference type="ARBA" id="ARBA00022801"/>
    </source>
</evidence>
<keyword evidence="2" id="KW-0378">Hydrolase</keyword>
<sequence>MPKGQGSIKQHTPQPLHGAPTAGLPGAWGCAWIVMVNLDIEIWAATYNLLSCRFFTLTGPFLALSMKRFWLLFSQSVTVLLAAYFVVGTLKPQWLDLRDGRSSSVAVLEAPAATTSNVPAGSFRLAAQKSSQAVVSINTSKNARQGPHGADPWFKFFFGEQQNQPQVGLGSGVIVSPDGYILTNNHVVENADEIEVILNDSRHARAKVIGTDPDADLAVLKIDLDRLPVIVLGNSDSLQVGDQVLAIGNPFGVGQTVTSGIVSALGRNQLGINTFENFIQTDAAINPGNSGGALVDTQGNLLGINTAIYSRSGGSMGIGFAIPVSTAKLVLEGIVKDGQVTRGWIGVEPNELTPELAQTFGVDTQQGVIITGVLQNGPAAKAGIKPGDIVTLVAGKEIHNVAELLTQVASLKPGSEAVFEVQRANGKTKLQVTPGVRPKPRPQEPQ</sequence>
<dbReference type="Gene3D" id="2.30.42.10">
    <property type="match status" value="1"/>
</dbReference>
<keyword evidence="3" id="KW-0472">Membrane</keyword>
<dbReference type="SMART" id="SM00228">
    <property type="entry name" value="PDZ"/>
    <property type="match status" value="1"/>
</dbReference>
<feature type="transmembrane region" description="Helical" evidence="3">
    <location>
        <begin position="69"/>
        <end position="87"/>
    </location>
</feature>
<evidence type="ECO:0000313" key="5">
    <source>
        <dbReference type="EMBL" id="BCO28626.1"/>
    </source>
</evidence>
<keyword evidence="3" id="KW-1133">Transmembrane helix</keyword>
<dbReference type="PANTHER" id="PTHR43343">
    <property type="entry name" value="PEPTIDASE S12"/>
    <property type="match status" value="1"/>
</dbReference>
<dbReference type="Proteomes" id="UP000824366">
    <property type="component" value="Chromosome"/>
</dbReference>
<dbReference type="Gene3D" id="2.40.10.120">
    <property type="match status" value="1"/>
</dbReference>
<evidence type="ECO:0000313" key="6">
    <source>
        <dbReference type="Proteomes" id="UP000824366"/>
    </source>
</evidence>
<evidence type="ECO:0000256" key="1">
    <source>
        <dbReference type="ARBA" id="ARBA00022670"/>
    </source>
</evidence>
<dbReference type="InterPro" id="IPR001478">
    <property type="entry name" value="PDZ"/>
</dbReference>
<dbReference type="Pfam" id="PF13180">
    <property type="entry name" value="PDZ_2"/>
    <property type="match status" value="1"/>
</dbReference>
<dbReference type="Pfam" id="PF13365">
    <property type="entry name" value="Trypsin_2"/>
    <property type="match status" value="1"/>
</dbReference>
<feature type="domain" description="PDZ" evidence="4">
    <location>
        <begin position="360"/>
        <end position="401"/>
    </location>
</feature>
<dbReference type="CDD" id="cd10839">
    <property type="entry name" value="cpPDZ1_DegP-like"/>
    <property type="match status" value="1"/>
</dbReference>
<reference evidence="5 6" key="1">
    <citation type="journal article" date="2021" name="Microbiol. Spectr.">
        <title>A Single Bacterium Capable of Oxidation and Reduction of Iron at Circumneutral pH.</title>
        <authorList>
            <person name="Kato S."/>
            <person name="Ohkuma M."/>
        </authorList>
    </citation>
    <scope>NUCLEOTIDE SEQUENCE [LARGE SCALE GENOMIC DNA]</scope>
    <source>
        <strain evidence="5 6">MIZ03</strain>
    </source>
</reference>
<evidence type="ECO:0000259" key="4">
    <source>
        <dbReference type="PROSITE" id="PS50106"/>
    </source>
</evidence>
<name>A0ABN6DCS8_9BURK</name>
<accession>A0ABN6DCS8</accession>
<keyword evidence="6" id="KW-1185">Reference proteome</keyword>
<dbReference type="InterPro" id="IPR001940">
    <property type="entry name" value="Peptidase_S1C"/>
</dbReference>
<evidence type="ECO:0000256" key="3">
    <source>
        <dbReference type="SAM" id="Phobius"/>
    </source>
</evidence>
<dbReference type="EMBL" id="AP024238">
    <property type="protein sequence ID" value="BCO28626.1"/>
    <property type="molecule type" value="Genomic_DNA"/>
</dbReference>
<gene>
    <name evidence="5" type="ORF">MIZ03_3536</name>
</gene>
<dbReference type="SUPFAM" id="SSF50156">
    <property type="entry name" value="PDZ domain-like"/>
    <property type="match status" value="1"/>
</dbReference>
<dbReference type="PRINTS" id="PR00834">
    <property type="entry name" value="PROTEASES2C"/>
</dbReference>
<proteinExistence type="predicted"/>
<dbReference type="PANTHER" id="PTHR43343:SF3">
    <property type="entry name" value="PROTEASE DO-LIKE 8, CHLOROPLASTIC"/>
    <property type="match status" value="1"/>
</dbReference>
<dbReference type="InterPro" id="IPR009003">
    <property type="entry name" value="Peptidase_S1_PA"/>
</dbReference>